<dbReference type="EMBL" id="CP054532">
    <property type="protein sequence ID" value="QSL64120.1"/>
    <property type="molecule type" value="Genomic_DNA"/>
</dbReference>
<dbReference type="InterPro" id="IPR016464">
    <property type="entry name" value="NADH_Ub_cplx-1_asu_su-2"/>
</dbReference>
<evidence type="ECO:0000256" key="9">
    <source>
        <dbReference type="ARBA" id="ARBA00023136"/>
    </source>
</evidence>
<keyword evidence="4" id="KW-0813">Transport</keyword>
<gene>
    <name evidence="11" type="ORF">MERGE_000275</name>
</gene>
<name>A0A899FJ97_9ASCO</name>
<evidence type="ECO:0000256" key="7">
    <source>
        <dbReference type="ARBA" id="ARBA00022982"/>
    </source>
</evidence>
<keyword evidence="6" id="KW-0999">Mitochondrion inner membrane</keyword>
<evidence type="ECO:0000256" key="5">
    <source>
        <dbReference type="ARBA" id="ARBA00022660"/>
    </source>
</evidence>
<dbReference type="SMART" id="SM00916">
    <property type="entry name" value="L51_S25_CI-B8"/>
    <property type="match status" value="1"/>
</dbReference>
<evidence type="ECO:0000256" key="3">
    <source>
        <dbReference type="ARBA" id="ARBA00008939"/>
    </source>
</evidence>
<evidence type="ECO:0000313" key="12">
    <source>
        <dbReference type="Proteomes" id="UP000663699"/>
    </source>
</evidence>
<feature type="domain" description="Ribosomal protein/NADH dehydrogenase" evidence="10">
    <location>
        <begin position="19"/>
        <end position="105"/>
    </location>
</feature>
<comment type="similarity">
    <text evidence="3">Belongs to the complex I NDUFA2 subunit family.</text>
</comment>
<keyword evidence="5" id="KW-0679">Respiratory chain</keyword>
<evidence type="ECO:0000313" key="11">
    <source>
        <dbReference type="EMBL" id="QSL64120.1"/>
    </source>
</evidence>
<dbReference type="OrthoDB" id="10250268at2759"/>
<dbReference type="Gene3D" id="3.40.30.10">
    <property type="entry name" value="Glutaredoxin"/>
    <property type="match status" value="1"/>
</dbReference>
<dbReference type="GO" id="GO:0005743">
    <property type="term" value="C:mitochondrial inner membrane"/>
    <property type="evidence" value="ECO:0007669"/>
    <property type="project" value="UniProtKB-SubCell"/>
</dbReference>
<dbReference type="InterPro" id="IPR007741">
    <property type="entry name" value="Ribosomal_mL43/mS25/NADH_DH"/>
</dbReference>
<keyword evidence="7" id="KW-0249">Electron transport</keyword>
<keyword evidence="9" id="KW-0472">Membrane</keyword>
<protein>
    <recommendedName>
        <fullName evidence="10">Ribosomal protein/NADH dehydrogenase domain-containing protein</fullName>
    </recommendedName>
</protein>
<keyword evidence="12" id="KW-1185">Reference proteome</keyword>
<dbReference type="InterPro" id="IPR036249">
    <property type="entry name" value="Thioredoxin-like_sf"/>
</dbReference>
<proteinExistence type="inferred from homology"/>
<dbReference type="PIRSF" id="PIRSF005822">
    <property type="entry name" value="NDUA2"/>
    <property type="match status" value="1"/>
</dbReference>
<dbReference type="PANTHER" id="PTHR12878:SF0">
    <property type="entry name" value="NADH DEHYDROGENASE [UBIQUINONE] 1 ALPHA SUBCOMPLEX SUBUNIT 2"/>
    <property type="match status" value="1"/>
</dbReference>
<comment type="function">
    <text evidence="1">Accessory subunit of the mitochondrial membrane respiratory chain NADH dehydrogenase (Complex I), that is believed not to be involved in catalysis. Complex I functions in the transfer of electrons from NADH to the respiratory chain. The immediate electron acceptor for the enzyme is believed to be ubiquinone.</text>
</comment>
<evidence type="ECO:0000256" key="8">
    <source>
        <dbReference type="ARBA" id="ARBA00023128"/>
    </source>
</evidence>
<reference evidence="11" key="1">
    <citation type="submission" date="2020-06" db="EMBL/GenBank/DDBJ databases">
        <title>Genomes of multiple members of Pneumocystis genus reveal paths to human pathogen Pneumocystis jirovecii.</title>
        <authorList>
            <person name="Cisse O.H."/>
            <person name="Ma L."/>
            <person name="Dekker J."/>
            <person name="Khil P."/>
            <person name="Jo J."/>
            <person name="Brenchley J."/>
            <person name="Blair R."/>
            <person name="Pahar B."/>
            <person name="Chabe M."/>
            <person name="Van Rompay K.A."/>
            <person name="Keesler R."/>
            <person name="Sukura A."/>
            <person name="Hirsch V."/>
            <person name="Kutty G."/>
            <person name="Liu Y."/>
            <person name="Peng L."/>
            <person name="Chen J."/>
            <person name="Song J."/>
            <person name="Weissenbacher-Lang C."/>
            <person name="Xu J."/>
            <person name="Upham N.S."/>
            <person name="Stajich J.E."/>
            <person name="Cuomo C.A."/>
            <person name="Cushion M.T."/>
            <person name="Kovacs J.A."/>
        </authorList>
    </citation>
    <scope>NUCLEOTIDE SEQUENCE</scope>
    <source>
        <strain evidence="11">2A</strain>
    </source>
</reference>
<dbReference type="Proteomes" id="UP000663699">
    <property type="component" value="Chromosome 1"/>
</dbReference>
<comment type="subcellular location">
    <subcellularLocation>
        <location evidence="2">Mitochondrion inner membrane</location>
        <topology evidence="2">Peripheral membrane protein</topology>
        <orientation evidence="2">Matrix side</orientation>
    </subcellularLocation>
</comment>
<sequence length="105" mass="12317">MGRYVLPKHIKELRFHLCQISEESKNTRLFIRKAYPMLKKNNPYVPVLIREALGVSPTLWVRYGIFLYLSGFLTQKEYGREENISLQGLSEEECKERVHSLLFGA</sequence>
<dbReference type="PANTHER" id="PTHR12878">
    <property type="entry name" value="NADH-UBIQUINONE OXIDOREDUCTASE B8 SUBUNIT"/>
    <property type="match status" value="1"/>
</dbReference>
<organism evidence="11 12">
    <name type="scientific">Pneumocystis wakefieldiae</name>
    <dbReference type="NCBI Taxonomy" id="38082"/>
    <lineage>
        <taxon>Eukaryota</taxon>
        <taxon>Fungi</taxon>
        <taxon>Dikarya</taxon>
        <taxon>Ascomycota</taxon>
        <taxon>Taphrinomycotina</taxon>
        <taxon>Pneumocystomycetes</taxon>
        <taxon>Pneumocystaceae</taxon>
        <taxon>Pneumocystis</taxon>
    </lineage>
</organism>
<evidence type="ECO:0000256" key="2">
    <source>
        <dbReference type="ARBA" id="ARBA00004443"/>
    </source>
</evidence>
<dbReference type="Pfam" id="PF05047">
    <property type="entry name" value="L51_S25_CI-B8"/>
    <property type="match status" value="1"/>
</dbReference>
<dbReference type="SUPFAM" id="SSF52833">
    <property type="entry name" value="Thioredoxin-like"/>
    <property type="match status" value="1"/>
</dbReference>
<evidence type="ECO:0000259" key="10">
    <source>
        <dbReference type="SMART" id="SM00916"/>
    </source>
</evidence>
<keyword evidence="8" id="KW-0496">Mitochondrion</keyword>
<dbReference type="AlphaFoldDB" id="A0A899FJ97"/>
<evidence type="ECO:0000256" key="4">
    <source>
        <dbReference type="ARBA" id="ARBA00022448"/>
    </source>
</evidence>
<accession>A0A899FJ97</accession>
<evidence type="ECO:0000256" key="1">
    <source>
        <dbReference type="ARBA" id="ARBA00003195"/>
    </source>
</evidence>
<evidence type="ECO:0000256" key="6">
    <source>
        <dbReference type="ARBA" id="ARBA00022792"/>
    </source>
</evidence>